<evidence type="ECO:0000256" key="2">
    <source>
        <dbReference type="ARBA" id="ARBA00004141"/>
    </source>
</evidence>
<dbReference type="KEGG" id="dan:6503188"/>
<feature type="transmembrane region" description="Helical" evidence="9">
    <location>
        <begin position="69"/>
        <end position="92"/>
    </location>
</feature>
<dbReference type="STRING" id="7217.B3N1F9"/>
<comment type="subcellular location">
    <subcellularLocation>
        <location evidence="2 9">Membrane</location>
        <topology evidence="2 9">Multi-pass membrane protein</topology>
    </subcellularLocation>
</comment>
<evidence type="ECO:0000256" key="3">
    <source>
        <dbReference type="ARBA" id="ARBA00022448"/>
    </source>
</evidence>
<dbReference type="GO" id="GO:0016020">
    <property type="term" value="C:membrane"/>
    <property type="evidence" value="ECO:0007669"/>
    <property type="project" value="UniProtKB-SubCell"/>
</dbReference>
<evidence type="ECO:0000256" key="5">
    <source>
        <dbReference type="ARBA" id="ARBA00022927"/>
    </source>
</evidence>
<dbReference type="OrthoDB" id="73614at2759"/>
<accession>B3N1F9</accession>
<evidence type="ECO:0000256" key="9">
    <source>
        <dbReference type="RuleBase" id="RU363111"/>
    </source>
</evidence>
<reference evidence="11 12" key="1">
    <citation type="journal article" date="2007" name="Nature">
        <title>Evolution of genes and genomes on the Drosophila phylogeny.</title>
        <authorList>
            <consortium name="Drosophila 12 Genomes Consortium"/>
            <person name="Clark A.G."/>
            <person name="Eisen M.B."/>
            <person name="Smith D.R."/>
            <person name="Bergman C.M."/>
            <person name="Oliver B."/>
            <person name="Markow T.A."/>
            <person name="Kaufman T.C."/>
            <person name="Kellis M."/>
            <person name="Gelbart W."/>
            <person name="Iyer V.N."/>
            <person name="Pollard D.A."/>
            <person name="Sackton T.B."/>
            <person name="Larracuente A.M."/>
            <person name="Singh N.D."/>
            <person name="Abad J.P."/>
            <person name="Abt D.N."/>
            <person name="Adryan B."/>
            <person name="Aguade M."/>
            <person name="Akashi H."/>
            <person name="Anderson W.W."/>
            <person name="Aquadro C.F."/>
            <person name="Ardell D.H."/>
            <person name="Arguello R."/>
            <person name="Artieri C.G."/>
            <person name="Barbash D.A."/>
            <person name="Barker D."/>
            <person name="Barsanti P."/>
            <person name="Batterham P."/>
            <person name="Batzoglou S."/>
            <person name="Begun D."/>
            <person name="Bhutkar A."/>
            <person name="Blanco E."/>
            <person name="Bosak S.A."/>
            <person name="Bradley R.K."/>
            <person name="Brand A.D."/>
            <person name="Brent M.R."/>
            <person name="Brooks A.N."/>
            <person name="Brown R.H."/>
            <person name="Butlin R.K."/>
            <person name="Caggese C."/>
            <person name="Calvi B.R."/>
            <person name="Bernardo de Carvalho A."/>
            <person name="Caspi A."/>
            <person name="Castrezana S."/>
            <person name="Celniker S.E."/>
            <person name="Chang J.L."/>
            <person name="Chapple C."/>
            <person name="Chatterji S."/>
            <person name="Chinwalla A."/>
            <person name="Civetta A."/>
            <person name="Clifton S.W."/>
            <person name="Comeron J.M."/>
            <person name="Costello J.C."/>
            <person name="Coyne J.A."/>
            <person name="Daub J."/>
            <person name="David R.G."/>
            <person name="Delcher A.L."/>
            <person name="Delehaunty K."/>
            <person name="Do C.B."/>
            <person name="Ebling H."/>
            <person name="Edwards K."/>
            <person name="Eickbush T."/>
            <person name="Evans J.D."/>
            <person name="Filipski A."/>
            <person name="Findeiss S."/>
            <person name="Freyhult E."/>
            <person name="Fulton L."/>
            <person name="Fulton R."/>
            <person name="Garcia A.C."/>
            <person name="Gardiner A."/>
            <person name="Garfield D.A."/>
            <person name="Garvin B.E."/>
            <person name="Gibson G."/>
            <person name="Gilbert D."/>
            <person name="Gnerre S."/>
            <person name="Godfrey J."/>
            <person name="Good R."/>
            <person name="Gotea V."/>
            <person name="Gravely B."/>
            <person name="Greenberg A.J."/>
            <person name="Griffiths-Jones S."/>
            <person name="Gross S."/>
            <person name="Guigo R."/>
            <person name="Gustafson E.A."/>
            <person name="Haerty W."/>
            <person name="Hahn M.W."/>
            <person name="Halligan D.L."/>
            <person name="Halpern A.L."/>
            <person name="Halter G.M."/>
            <person name="Han M.V."/>
            <person name="Heger A."/>
            <person name="Hillier L."/>
            <person name="Hinrichs A.S."/>
            <person name="Holmes I."/>
            <person name="Hoskins R.A."/>
            <person name="Hubisz M.J."/>
            <person name="Hultmark D."/>
            <person name="Huntley M.A."/>
            <person name="Jaffe D.B."/>
            <person name="Jagadeeshan S."/>
            <person name="Jeck W.R."/>
            <person name="Johnson J."/>
            <person name="Jones C.D."/>
            <person name="Jordan W.C."/>
            <person name="Karpen G.H."/>
            <person name="Kataoka E."/>
            <person name="Keightley P.D."/>
            <person name="Kheradpour P."/>
            <person name="Kirkness E.F."/>
            <person name="Koerich L.B."/>
            <person name="Kristiansen K."/>
            <person name="Kudrna D."/>
            <person name="Kulathinal R.J."/>
            <person name="Kumar S."/>
            <person name="Kwok R."/>
            <person name="Lander E."/>
            <person name="Langley C.H."/>
            <person name="Lapoint R."/>
            <person name="Lazzaro B.P."/>
            <person name="Lee S.J."/>
            <person name="Levesque L."/>
            <person name="Li R."/>
            <person name="Lin C.F."/>
            <person name="Lin M.F."/>
            <person name="Lindblad-Toh K."/>
            <person name="Llopart A."/>
            <person name="Long M."/>
            <person name="Low L."/>
            <person name="Lozovsky E."/>
            <person name="Lu J."/>
            <person name="Luo M."/>
            <person name="Machado C.A."/>
            <person name="Makalowski W."/>
            <person name="Marzo M."/>
            <person name="Matsuda M."/>
            <person name="Matzkin L."/>
            <person name="McAllister B."/>
            <person name="McBride C.S."/>
            <person name="McKernan B."/>
            <person name="McKernan K."/>
            <person name="Mendez-Lago M."/>
            <person name="Minx P."/>
            <person name="Mollenhauer M.U."/>
            <person name="Montooth K."/>
            <person name="Mount S.M."/>
            <person name="Mu X."/>
            <person name="Myers E."/>
            <person name="Negre B."/>
            <person name="Newfeld S."/>
            <person name="Nielsen R."/>
            <person name="Noor M.A."/>
            <person name="O'Grady P."/>
            <person name="Pachter L."/>
            <person name="Papaceit M."/>
            <person name="Parisi M.J."/>
            <person name="Parisi M."/>
            <person name="Parts L."/>
            <person name="Pedersen J.S."/>
            <person name="Pesole G."/>
            <person name="Phillippy A.M."/>
            <person name="Ponting C.P."/>
            <person name="Pop M."/>
            <person name="Porcelli D."/>
            <person name="Powell J.R."/>
            <person name="Prohaska S."/>
            <person name="Pruitt K."/>
            <person name="Puig M."/>
            <person name="Quesneville H."/>
            <person name="Ram K.R."/>
            <person name="Rand D."/>
            <person name="Rasmussen M.D."/>
            <person name="Reed L.K."/>
            <person name="Reenan R."/>
            <person name="Reily A."/>
            <person name="Remington K.A."/>
            <person name="Rieger T.T."/>
            <person name="Ritchie M.G."/>
            <person name="Robin C."/>
            <person name="Rogers Y.H."/>
            <person name="Rohde C."/>
            <person name="Rozas J."/>
            <person name="Rubenfield M.J."/>
            <person name="Ruiz A."/>
            <person name="Russo S."/>
            <person name="Salzberg S.L."/>
            <person name="Sanchez-Gracia A."/>
            <person name="Saranga D.J."/>
            <person name="Sato H."/>
            <person name="Schaeffer S.W."/>
            <person name="Schatz M.C."/>
            <person name="Schlenke T."/>
            <person name="Schwartz R."/>
            <person name="Segarra C."/>
            <person name="Singh R.S."/>
            <person name="Sirot L."/>
            <person name="Sirota M."/>
            <person name="Sisneros N.B."/>
            <person name="Smith C.D."/>
            <person name="Smith T.F."/>
            <person name="Spieth J."/>
            <person name="Stage D.E."/>
            <person name="Stark A."/>
            <person name="Stephan W."/>
            <person name="Strausberg R.L."/>
            <person name="Strempel S."/>
            <person name="Sturgill D."/>
            <person name="Sutton G."/>
            <person name="Sutton G.G."/>
            <person name="Tao W."/>
            <person name="Teichmann S."/>
            <person name="Tobari Y.N."/>
            <person name="Tomimura Y."/>
            <person name="Tsolas J.M."/>
            <person name="Valente V.L."/>
            <person name="Venter E."/>
            <person name="Venter J.C."/>
            <person name="Vicario S."/>
            <person name="Vieira F.G."/>
            <person name="Vilella A.J."/>
            <person name="Villasante A."/>
            <person name="Walenz B."/>
            <person name="Wang J."/>
            <person name="Wasserman M."/>
            <person name="Watts T."/>
            <person name="Wilson D."/>
            <person name="Wilson R.K."/>
            <person name="Wing R.A."/>
            <person name="Wolfner M.F."/>
            <person name="Wong A."/>
            <person name="Wong G.K."/>
            <person name="Wu C.I."/>
            <person name="Wu G."/>
            <person name="Yamamoto D."/>
            <person name="Yang H.P."/>
            <person name="Yang S.P."/>
            <person name="Yorke J.A."/>
            <person name="Yoshida K."/>
            <person name="Zdobnov E."/>
            <person name="Zhang P."/>
            <person name="Zhang Y."/>
            <person name="Zimin A.V."/>
            <person name="Baldwin J."/>
            <person name="Abdouelleil A."/>
            <person name="Abdulkadir J."/>
            <person name="Abebe A."/>
            <person name="Abera B."/>
            <person name="Abreu J."/>
            <person name="Acer S.C."/>
            <person name="Aftuck L."/>
            <person name="Alexander A."/>
            <person name="An P."/>
            <person name="Anderson E."/>
            <person name="Anderson S."/>
            <person name="Arachi H."/>
            <person name="Azer M."/>
            <person name="Bachantsang P."/>
            <person name="Barry A."/>
            <person name="Bayul T."/>
            <person name="Berlin A."/>
            <person name="Bessette D."/>
            <person name="Bloom T."/>
            <person name="Blye J."/>
            <person name="Boguslavskiy L."/>
            <person name="Bonnet C."/>
            <person name="Boukhgalter B."/>
            <person name="Bourzgui I."/>
            <person name="Brown A."/>
            <person name="Cahill P."/>
            <person name="Channer S."/>
            <person name="Cheshatsang Y."/>
            <person name="Chuda L."/>
            <person name="Citroen M."/>
            <person name="Collymore A."/>
            <person name="Cooke P."/>
            <person name="Costello M."/>
            <person name="D'Aco K."/>
            <person name="Daza R."/>
            <person name="De Haan G."/>
            <person name="DeGray S."/>
            <person name="DeMaso C."/>
            <person name="Dhargay N."/>
            <person name="Dooley K."/>
            <person name="Dooley E."/>
            <person name="Doricent M."/>
            <person name="Dorje P."/>
            <person name="Dorjee K."/>
            <person name="Dupes A."/>
            <person name="Elong R."/>
            <person name="Falk J."/>
            <person name="Farina A."/>
            <person name="Faro S."/>
            <person name="Ferguson D."/>
            <person name="Fisher S."/>
            <person name="Foley C.D."/>
            <person name="Franke A."/>
            <person name="Friedrich D."/>
            <person name="Gadbois L."/>
            <person name="Gearin G."/>
            <person name="Gearin C.R."/>
            <person name="Giannoukos G."/>
            <person name="Goode T."/>
            <person name="Graham J."/>
            <person name="Grandbois E."/>
            <person name="Grewal S."/>
            <person name="Gyaltsen K."/>
            <person name="Hafez N."/>
            <person name="Hagos B."/>
            <person name="Hall J."/>
            <person name="Henson C."/>
            <person name="Hollinger A."/>
            <person name="Honan T."/>
            <person name="Huard M.D."/>
            <person name="Hughes L."/>
            <person name="Hurhula B."/>
            <person name="Husby M.E."/>
            <person name="Kamat A."/>
            <person name="Kanga B."/>
            <person name="Kashin S."/>
            <person name="Khazanovich D."/>
            <person name="Kisner P."/>
            <person name="Lance K."/>
            <person name="Lara M."/>
            <person name="Lee W."/>
            <person name="Lennon N."/>
            <person name="Letendre F."/>
            <person name="LeVine R."/>
            <person name="Lipovsky A."/>
            <person name="Liu X."/>
            <person name="Liu J."/>
            <person name="Liu S."/>
            <person name="Lokyitsang T."/>
            <person name="Lokyitsang Y."/>
            <person name="Lubonja R."/>
            <person name="Lui A."/>
            <person name="MacDonald P."/>
            <person name="Magnisalis V."/>
            <person name="Maru K."/>
            <person name="Matthews C."/>
            <person name="McCusker W."/>
            <person name="McDonough S."/>
            <person name="Mehta T."/>
            <person name="Meldrim J."/>
            <person name="Meneus L."/>
            <person name="Mihai O."/>
            <person name="Mihalev A."/>
            <person name="Mihova T."/>
            <person name="Mittelman R."/>
            <person name="Mlenga V."/>
            <person name="Montmayeur A."/>
            <person name="Mulrain L."/>
            <person name="Navidi A."/>
            <person name="Naylor J."/>
            <person name="Negash T."/>
            <person name="Nguyen T."/>
            <person name="Nguyen N."/>
            <person name="Nicol R."/>
            <person name="Norbu C."/>
            <person name="Norbu N."/>
            <person name="Novod N."/>
            <person name="O'Neill B."/>
            <person name="Osman S."/>
            <person name="Markiewicz E."/>
            <person name="Oyono O.L."/>
            <person name="Patti C."/>
            <person name="Phunkhang P."/>
            <person name="Pierre F."/>
            <person name="Priest M."/>
            <person name="Raghuraman S."/>
            <person name="Rege F."/>
            <person name="Reyes R."/>
            <person name="Rise C."/>
            <person name="Rogov P."/>
            <person name="Ross K."/>
            <person name="Ryan E."/>
            <person name="Settipalli S."/>
            <person name="Shea T."/>
            <person name="Sherpa N."/>
            <person name="Shi L."/>
            <person name="Shih D."/>
            <person name="Sparrow T."/>
            <person name="Spaulding J."/>
            <person name="Stalker J."/>
            <person name="Stange-Thomann N."/>
            <person name="Stavropoulos S."/>
            <person name="Stone C."/>
            <person name="Strader C."/>
            <person name="Tesfaye S."/>
            <person name="Thomson T."/>
            <person name="Thoulutsang Y."/>
            <person name="Thoulutsang D."/>
            <person name="Topham K."/>
            <person name="Topping I."/>
            <person name="Tsamla T."/>
            <person name="Vassiliev H."/>
            <person name="Vo A."/>
            <person name="Wangchuk T."/>
            <person name="Wangdi T."/>
            <person name="Weiand M."/>
            <person name="Wilkinson J."/>
            <person name="Wilson A."/>
            <person name="Yadav S."/>
            <person name="Young G."/>
            <person name="Yu Q."/>
            <person name="Zembek L."/>
            <person name="Zhong D."/>
            <person name="Zimmer A."/>
            <person name="Zwirko Z."/>
            <person name="Jaffe D.B."/>
            <person name="Alvarez P."/>
            <person name="Brockman W."/>
            <person name="Butler J."/>
            <person name="Chin C."/>
            <person name="Gnerre S."/>
            <person name="Grabherr M."/>
            <person name="Kleber M."/>
            <person name="Mauceli E."/>
            <person name="MacCallum I."/>
        </authorList>
    </citation>
    <scope>NUCLEOTIDE SEQUENCE [LARGE SCALE GENOMIC DNA]</scope>
    <source>
        <strain evidence="11">TSC#14024-0371.13</strain>
        <strain evidence="12">Tucson 14024-0371.13</strain>
    </source>
</reference>
<dbReference type="PANTHER" id="PTHR23137">
    <property type="entry name" value="VESICLE TRANSPORT PROTEIN-RELATED"/>
    <property type="match status" value="1"/>
</dbReference>
<dbReference type="InterPro" id="IPR011691">
    <property type="entry name" value="Vesicle_transpt_SFT2"/>
</dbReference>
<dbReference type="HOGENOM" id="CLU_099529_2_2_1"/>
<evidence type="ECO:0000256" key="7">
    <source>
        <dbReference type="ARBA" id="ARBA00023136"/>
    </source>
</evidence>
<dbReference type="FunCoup" id="B3N1F9">
    <property type="interactions" value="1232"/>
</dbReference>
<dbReference type="InterPro" id="IPR007305">
    <property type="entry name" value="Vesicle_transpt_Got1/SFT2"/>
</dbReference>
<comment type="similarity">
    <text evidence="8 9">Belongs to the SFT2 family.</text>
</comment>
<feature type="transmembrane region" description="Helical" evidence="9">
    <location>
        <begin position="130"/>
        <end position="149"/>
    </location>
</feature>
<keyword evidence="6 9" id="KW-1133">Transmembrane helix</keyword>
<evidence type="ECO:0000256" key="6">
    <source>
        <dbReference type="ARBA" id="ARBA00022989"/>
    </source>
</evidence>
<keyword evidence="12" id="KW-1185">Reference proteome</keyword>
<evidence type="ECO:0000256" key="1">
    <source>
        <dbReference type="ARBA" id="ARBA00003566"/>
    </source>
</evidence>
<dbReference type="GO" id="GO:0015031">
    <property type="term" value="P:protein transport"/>
    <property type="evidence" value="ECO:0007669"/>
    <property type="project" value="UniProtKB-KW"/>
</dbReference>
<reference evidence="11" key="2">
    <citation type="journal article" date="2008" name="Bioinformatics">
        <title>Assembly reconciliation.</title>
        <authorList>
            <person name="Zimin A.V."/>
            <person name="Smith D.R."/>
            <person name="Sutton G."/>
            <person name="Yorke J.A."/>
        </authorList>
    </citation>
    <scope>NUCLEOTIDE SEQUENCE</scope>
    <source>
        <strain evidence="11">TSC#14024-0371.13</strain>
    </source>
</reference>
<dbReference type="Proteomes" id="UP000007801">
    <property type="component" value="Unassembled WGS sequence"/>
</dbReference>
<keyword evidence="3 9" id="KW-0813">Transport</keyword>
<dbReference type="GO" id="GO:0012505">
    <property type="term" value="C:endomembrane system"/>
    <property type="evidence" value="ECO:0007669"/>
    <property type="project" value="UniProtKB-ARBA"/>
</dbReference>
<proteinExistence type="inferred from homology"/>
<evidence type="ECO:0000256" key="8">
    <source>
        <dbReference type="ARBA" id="ARBA00025800"/>
    </source>
</evidence>
<feature type="transmembrane region" description="Helical" evidence="9">
    <location>
        <begin position="104"/>
        <end position="124"/>
    </location>
</feature>
<evidence type="ECO:0000313" key="11">
    <source>
        <dbReference type="EMBL" id="EDV33649.2"/>
    </source>
</evidence>
<sequence>MVNMDKLRRVLSGDEPTPEEESSIITQINDMSTLSWSTRIKAFCICFVLGIFLSLLGSIALFLHRGIVVFAVFYTLGNIISMASTCFLMGPFKQIKKMFAETRLIATSIVIVAIIMTFISAIVLKKAGLTLIFIIIQSLAMTLYSLSYIPYARDAVKKTVSACFEV</sequence>
<dbReference type="Pfam" id="PF04178">
    <property type="entry name" value="Got1"/>
    <property type="match status" value="1"/>
</dbReference>
<protein>
    <recommendedName>
        <fullName evidence="9">Vesicle transport protein</fullName>
    </recommendedName>
</protein>
<dbReference type="eggNOG" id="KOG2887">
    <property type="taxonomic scope" value="Eukaryota"/>
</dbReference>
<dbReference type="GO" id="GO:0016192">
    <property type="term" value="P:vesicle-mediated transport"/>
    <property type="evidence" value="ECO:0007669"/>
    <property type="project" value="InterPro"/>
</dbReference>
<organism evidence="11 12">
    <name type="scientific">Drosophila ananassae</name>
    <name type="common">Fruit fly</name>
    <dbReference type="NCBI Taxonomy" id="7217"/>
    <lineage>
        <taxon>Eukaryota</taxon>
        <taxon>Metazoa</taxon>
        <taxon>Ecdysozoa</taxon>
        <taxon>Arthropoda</taxon>
        <taxon>Hexapoda</taxon>
        <taxon>Insecta</taxon>
        <taxon>Pterygota</taxon>
        <taxon>Neoptera</taxon>
        <taxon>Endopterygota</taxon>
        <taxon>Diptera</taxon>
        <taxon>Brachycera</taxon>
        <taxon>Muscomorpha</taxon>
        <taxon>Ephydroidea</taxon>
        <taxon>Drosophilidae</taxon>
        <taxon>Drosophila</taxon>
        <taxon>Sophophora</taxon>
    </lineage>
</organism>
<name>B3N1F9_DROAN</name>
<evidence type="ECO:0000256" key="4">
    <source>
        <dbReference type="ARBA" id="ARBA00022692"/>
    </source>
</evidence>
<dbReference type="AlphaFoldDB" id="B3N1F9"/>
<gene>
    <name evidence="11" type="primary">Dana\GF19041</name>
    <name evidence="10" type="synonym">Dana\GF20483</name>
    <name evidence="11" type="synonym">dana_GLEANR_20744</name>
    <name evidence="10" type="synonym">dana_GLEANR_289</name>
    <name evidence="11" type="ORF">GF19041</name>
    <name evidence="10" type="ORF">GF20483</name>
</gene>
<comment type="function">
    <text evidence="1 9">May be involved in fusion of retrograde transport vesicles derived from an endocytic compartment with the Golgi complex.</text>
</comment>
<dbReference type="PANTHER" id="PTHR23137:SF6">
    <property type="entry name" value="VESICLE TRANSPORT PROTEIN"/>
    <property type="match status" value="1"/>
</dbReference>
<keyword evidence="4 9" id="KW-0812">Transmembrane</keyword>
<dbReference type="GeneID" id="6503188"/>
<reference evidence="11" key="3">
    <citation type="submission" date="2015-10" db="EMBL/GenBank/DDBJ databases">
        <authorList>
            <consortium name="FlyBase"/>
        </authorList>
    </citation>
    <scope>NUCLEOTIDE SEQUENCE</scope>
    <source>
        <strain evidence="11">TSC#14024-0371.13</strain>
    </source>
</reference>
<keyword evidence="7 9" id="KW-0472">Membrane</keyword>
<feature type="transmembrane region" description="Helical" evidence="9">
    <location>
        <begin position="42"/>
        <end position="63"/>
    </location>
</feature>
<keyword evidence="5 9" id="KW-0653">Protein transport</keyword>
<evidence type="ECO:0000313" key="12">
    <source>
        <dbReference type="Proteomes" id="UP000007801"/>
    </source>
</evidence>
<dbReference type="GO" id="GO:0005737">
    <property type="term" value="C:cytoplasm"/>
    <property type="evidence" value="ECO:0007669"/>
    <property type="project" value="UniProtKB-ARBA"/>
</dbReference>
<dbReference type="EMBL" id="CH902655">
    <property type="protein sequence ID" value="EDV33649.2"/>
    <property type="molecule type" value="Genomic_DNA"/>
</dbReference>
<evidence type="ECO:0000313" key="10">
    <source>
        <dbReference type="EMBL" id="EDV29957.2"/>
    </source>
</evidence>
<dbReference type="EMBL" id="CH903270">
    <property type="protein sequence ID" value="EDV29957.2"/>
    <property type="molecule type" value="Genomic_DNA"/>
</dbReference>